<dbReference type="STRING" id="7574.A0A1S3KIH3"/>
<dbReference type="Gene3D" id="1.10.555.10">
    <property type="entry name" value="Rho GTPase activation protein"/>
    <property type="match status" value="1"/>
</dbReference>
<dbReference type="PANTHER" id="PTHR15729">
    <property type="entry name" value="CDC42 GTPASE-ACTIVATING PROTEIN"/>
    <property type="match status" value="1"/>
</dbReference>
<dbReference type="PROSITE" id="PS50002">
    <property type="entry name" value="SH3"/>
    <property type="match status" value="1"/>
</dbReference>
<feature type="region of interest" description="Disordered" evidence="5">
    <location>
        <begin position="956"/>
        <end position="1019"/>
    </location>
</feature>
<dbReference type="KEGG" id="lak:106181974"/>
<feature type="compositionally biased region" description="Polar residues" evidence="5">
    <location>
        <begin position="1210"/>
        <end position="1227"/>
    </location>
</feature>
<feature type="region of interest" description="Disordered" evidence="5">
    <location>
        <begin position="1823"/>
        <end position="2120"/>
    </location>
</feature>
<evidence type="ECO:0000259" key="6">
    <source>
        <dbReference type="PROSITE" id="PS50002"/>
    </source>
</evidence>
<dbReference type="SUPFAM" id="SSF50044">
    <property type="entry name" value="SH3-domain"/>
    <property type="match status" value="1"/>
</dbReference>
<keyword evidence="3" id="KW-0343">GTPase activation</keyword>
<evidence type="ECO:0000256" key="2">
    <source>
        <dbReference type="ARBA" id="ARBA00022443"/>
    </source>
</evidence>
<dbReference type="Gene3D" id="2.30.30.40">
    <property type="entry name" value="SH3 Domains"/>
    <property type="match status" value="1"/>
</dbReference>
<feature type="compositionally biased region" description="Low complexity" evidence="5">
    <location>
        <begin position="1883"/>
        <end position="1895"/>
    </location>
</feature>
<dbReference type="Gene3D" id="3.30.1520.10">
    <property type="entry name" value="Phox-like domain"/>
    <property type="match status" value="1"/>
</dbReference>
<feature type="compositionally biased region" description="Low complexity" evidence="5">
    <location>
        <begin position="1644"/>
        <end position="1659"/>
    </location>
</feature>
<feature type="compositionally biased region" description="Polar residues" evidence="5">
    <location>
        <begin position="755"/>
        <end position="765"/>
    </location>
</feature>
<name>A0A1S3KIH3_LINAN</name>
<protein>
    <submittedName>
        <fullName evidence="9">Uncharacterized protein LOC106181974</fullName>
    </submittedName>
</protein>
<dbReference type="RefSeq" id="XP_013422011.1">
    <property type="nucleotide sequence ID" value="XM_013566557.1"/>
</dbReference>
<evidence type="ECO:0000256" key="3">
    <source>
        <dbReference type="ARBA" id="ARBA00022468"/>
    </source>
</evidence>
<feature type="region of interest" description="Disordered" evidence="5">
    <location>
        <begin position="702"/>
        <end position="880"/>
    </location>
</feature>
<dbReference type="CDD" id="cd11835">
    <property type="entry name" value="SH3_ARHGAP32_33"/>
    <property type="match status" value="1"/>
</dbReference>
<feature type="region of interest" description="Disordered" evidence="5">
    <location>
        <begin position="1210"/>
        <end position="1231"/>
    </location>
</feature>
<dbReference type="GO" id="GO:0035091">
    <property type="term" value="F:phosphatidylinositol binding"/>
    <property type="evidence" value="ECO:0007669"/>
    <property type="project" value="InterPro"/>
</dbReference>
<feature type="compositionally biased region" description="Basic and acidic residues" evidence="5">
    <location>
        <begin position="661"/>
        <end position="671"/>
    </location>
</feature>
<feature type="compositionally biased region" description="Polar residues" evidence="5">
    <location>
        <begin position="915"/>
        <end position="933"/>
    </location>
</feature>
<dbReference type="GO" id="GO:0007264">
    <property type="term" value="P:small GTPase-mediated signal transduction"/>
    <property type="evidence" value="ECO:0007669"/>
    <property type="project" value="TreeGrafter"/>
</dbReference>
<dbReference type="InterPro" id="IPR036871">
    <property type="entry name" value="PX_dom_sf"/>
</dbReference>
<feature type="domain" description="Rho-GAP" evidence="7">
    <location>
        <begin position="369"/>
        <end position="561"/>
    </location>
</feature>
<feature type="compositionally biased region" description="Polar residues" evidence="5">
    <location>
        <begin position="985"/>
        <end position="1001"/>
    </location>
</feature>
<evidence type="ECO:0000313" key="9">
    <source>
        <dbReference type="RefSeq" id="XP_013422011.1"/>
    </source>
</evidence>
<dbReference type="InterPro" id="IPR000198">
    <property type="entry name" value="RhoGAP_dom"/>
</dbReference>
<dbReference type="OrthoDB" id="5873004at2759"/>
<comment type="similarity">
    <text evidence="1">Belongs to the PX domain-containing GAP family.</text>
</comment>
<evidence type="ECO:0000256" key="1">
    <source>
        <dbReference type="ARBA" id="ARBA00008795"/>
    </source>
</evidence>
<reference evidence="9" key="2">
    <citation type="submission" date="2025-08" db="UniProtKB">
        <authorList>
            <consortium name="RefSeq"/>
        </authorList>
    </citation>
    <scope>IDENTIFICATION</scope>
</reference>
<keyword evidence="2 4" id="KW-0728">SH3 domain</keyword>
<feature type="compositionally biased region" description="Polar residues" evidence="5">
    <location>
        <begin position="1868"/>
        <end position="1877"/>
    </location>
</feature>
<dbReference type="SMART" id="SM00326">
    <property type="entry name" value="SH3"/>
    <property type="match status" value="1"/>
</dbReference>
<organism evidence="8 9">
    <name type="scientific">Lingula anatina</name>
    <name type="common">Brachiopod</name>
    <name type="synonym">Lingula unguis</name>
    <dbReference type="NCBI Taxonomy" id="7574"/>
    <lineage>
        <taxon>Eukaryota</taxon>
        <taxon>Metazoa</taxon>
        <taxon>Spiralia</taxon>
        <taxon>Lophotrochozoa</taxon>
        <taxon>Brachiopoda</taxon>
        <taxon>Linguliformea</taxon>
        <taxon>Lingulata</taxon>
        <taxon>Lingulida</taxon>
        <taxon>Linguloidea</taxon>
        <taxon>Lingulidae</taxon>
        <taxon>Lingula</taxon>
    </lineage>
</organism>
<feature type="compositionally biased region" description="Basic and acidic residues" evidence="5">
    <location>
        <begin position="1925"/>
        <end position="1950"/>
    </location>
</feature>
<feature type="region of interest" description="Disordered" evidence="5">
    <location>
        <begin position="1153"/>
        <end position="1178"/>
    </location>
</feature>
<proteinExistence type="inferred from homology"/>
<feature type="compositionally biased region" description="Basic and acidic residues" evidence="5">
    <location>
        <begin position="2010"/>
        <end position="2024"/>
    </location>
</feature>
<dbReference type="InterPro" id="IPR036028">
    <property type="entry name" value="SH3-like_dom_sf"/>
</dbReference>
<feature type="compositionally biased region" description="Polar residues" evidence="5">
    <location>
        <begin position="1848"/>
        <end position="1859"/>
    </location>
</feature>
<accession>A0A1S3KIH3</accession>
<feature type="compositionally biased region" description="Polar residues" evidence="5">
    <location>
        <begin position="2028"/>
        <end position="2048"/>
    </location>
</feature>
<dbReference type="InParanoid" id="A0A1S3KIH3"/>
<feature type="compositionally biased region" description="Low complexity" evidence="5">
    <location>
        <begin position="1425"/>
        <end position="1436"/>
    </location>
</feature>
<dbReference type="GO" id="GO:0005096">
    <property type="term" value="F:GTPase activator activity"/>
    <property type="evidence" value="ECO:0007669"/>
    <property type="project" value="UniProtKB-KW"/>
</dbReference>
<feature type="compositionally biased region" description="Polar residues" evidence="5">
    <location>
        <begin position="1899"/>
        <end position="1912"/>
    </location>
</feature>
<reference evidence="9" key="1">
    <citation type="journal article" date="2015" name="Nat. Commun.">
        <title>The Lingula genome provides insights into brachiopod evolution and the origin of phosphate biomineralization.</title>
        <authorList>
            <person name="Luo Y.J."/>
            <person name="Takeuchi T."/>
            <person name="Koyanagi R."/>
            <person name="Yamada L."/>
            <person name="Kanda M."/>
            <person name="Khalturina M."/>
            <person name="Fujie M."/>
            <person name="Yamasaki S.I."/>
            <person name="Endo K."/>
            <person name="Satoh N."/>
        </authorList>
    </citation>
    <scope>NUCLEOTIDE SEQUENCE</scope>
</reference>
<feature type="compositionally biased region" description="Basic and acidic residues" evidence="5">
    <location>
        <begin position="1721"/>
        <end position="1752"/>
    </location>
</feature>
<evidence type="ECO:0000256" key="4">
    <source>
        <dbReference type="PROSITE-ProRule" id="PRU00192"/>
    </source>
</evidence>
<dbReference type="Pfam" id="PF07653">
    <property type="entry name" value="SH3_2"/>
    <property type="match status" value="1"/>
</dbReference>
<dbReference type="Proteomes" id="UP000085678">
    <property type="component" value="Unplaced"/>
</dbReference>
<dbReference type="PANTHER" id="PTHR15729:SF10">
    <property type="entry name" value="GTPASE-ACTIVATING PROTEIN CDGAPR"/>
    <property type="match status" value="1"/>
</dbReference>
<evidence type="ECO:0000256" key="5">
    <source>
        <dbReference type="SAM" id="MobiDB-lite"/>
    </source>
</evidence>
<feature type="domain" description="SH3" evidence="6">
    <location>
        <begin position="250"/>
        <end position="313"/>
    </location>
</feature>
<evidence type="ECO:0000259" key="7">
    <source>
        <dbReference type="PROSITE" id="PS50238"/>
    </source>
</evidence>
<feature type="compositionally biased region" description="Basic and acidic residues" evidence="5">
    <location>
        <begin position="1594"/>
        <end position="1607"/>
    </location>
</feature>
<feature type="compositionally biased region" description="Low complexity" evidence="5">
    <location>
        <begin position="2064"/>
        <end position="2074"/>
    </location>
</feature>
<feature type="compositionally biased region" description="Polar residues" evidence="5">
    <location>
        <begin position="1471"/>
        <end position="1481"/>
    </location>
</feature>
<feature type="region of interest" description="Disordered" evidence="5">
    <location>
        <begin position="1535"/>
        <end position="1788"/>
    </location>
</feature>
<dbReference type="SUPFAM" id="SSF48350">
    <property type="entry name" value="GTPase activation domain, GAP"/>
    <property type="match status" value="1"/>
</dbReference>
<feature type="compositionally biased region" description="Polar residues" evidence="5">
    <location>
        <begin position="648"/>
        <end position="660"/>
    </location>
</feature>
<feature type="compositionally biased region" description="Basic and acidic residues" evidence="5">
    <location>
        <begin position="703"/>
        <end position="714"/>
    </location>
</feature>
<feature type="compositionally biased region" description="Basic and acidic residues" evidence="5">
    <location>
        <begin position="784"/>
        <end position="793"/>
    </location>
</feature>
<feature type="compositionally biased region" description="Polar residues" evidence="5">
    <location>
        <begin position="1769"/>
        <end position="1780"/>
    </location>
</feature>
<gene>
    <name evidence="9" type="primary">LOC106181974</name>
</gene>
<dbReference type="GeneID" id="106181974"/>
<feature type="region of interest" description="Disordered" evidence="5">
    <location>
        <begin position="1379"/>
        <end position="1436"/>
    </location>
</feature>
<keyword evidence="8" id="KW-1185">Reference proteome</keyword>
<dbReference type="SMART" id="SM00324">
    <property type="entry name" value="RhoGAP"/>
    <property type="match status" value="1"/>
</dbReference>
<dbReference type="FunFam" id="1.10.555.10:FF:000002">
    <property type="entry name" value="rho GTPase-activating protein 32 isoform X1"/>
    <property type="match status" value="1"/>
</dbReference>
<feature type="compositionally biased region" description="Polar residues" evidence="5">
    <location>
        <begin position="836"/>
        <end position="857"/>
    </location>
</feature>
<dbReference type="Pfam" id="PF00620">
    <property type="entry name" value="RhoGAP"/>
    <property type="match status" value="1"/>
</dbReference>
<feature type="compositionally biased region" description="Low complexity" evidence="5">
    <location>
        <begin position="1696"/>
        <end position="1708"/>
    </location>
</feature>
<feature type="region of interest" description="Disordered" evidence="5">
    <location>
        <begin position="1243"/>
        <end position="1335"/>
    </location>
</feature>
<evidence type="ECO:0000313" key="8">
    <source>
        <dbReference type="Proteomes" id="UP000085678"/>
    </source>
</evidence>
<dbReference type="InterPro" id="IPR051576">
    <property type="entry name" value="PX-Rho_GAP"/>
</dbReference>
<sequence length="2120" mass="230713">MRERVREMAEVPVILLHLTFSGGSRSGSISDGGGTEDENSEPTVKKLPSGTMKTEAGNSQFYSKVGIIPIYDSLDRAGIRELSGSVKVKAMTKKVHDLSSRFPKIDDCAHFHYDFIELGPLQVSLLPGHRDSYKHNEDGTMTPLYFIKVSSNEKMWTLKRTFENFRLLDKQLHKCIYDRKFSKLPELRKEDGDEENLEGIPEKLAAYLNKFSEIAGNMISCGPILNWLEMDNHGNRLLITSSDDSDINIPAIAAAHVVKSHNAQATDELSLKVGDFVSVIDMPPVEDTVWWRGKKASFEVGFFPAECVEIIGSDNKMPQTVEAKLAEAQKPVLQRRGKVISFLSRFFTHRPTRNALKQTGIVKERVFGCDLGEHLLNSGLEVPQVLQICSEVIEKHGIVDGIYRLSGVASNIQKLRLAFDEGTAPDLKIETQKDIHSISSLLKMYFRELPNPLLTYQLYSKFVSAVHVSNEDEKWQGVRSTLQQLPPPHYRTATYLLRHLAKIASHGDNTGMGSKNLAIVWAPNLLRSKELEQGGGAAALQGVGVQAVVTEFLIKHAETIFGDQSAKKLARPKSLCVATPTKLLSLEEAQQKQKYIEVGGGPAALPEFHTILEHPRKRSRKSGGWKALFKGSGGKTSSGAAKPKYRKSSTPVPSKFSGKQHNTDVSRGDTRRKLRMVKSADSLATMSALPHAGALIANPYAEESPKLERPKSVDDSSITTGTTVVEAPMPRSNSLESYFEMPIDADAQSDVTEDSIVSEQAVSQKPSKKKQRTASEPSTPQELKVFEIELESKKSHRSPSLKQKIAKALSPKARRKRSTPSPSNSKRLVSAPILQTPPSSESSSPLCHKSFSFSDSASLEEKFQSKNGGGGSGVFYVPNETQEPGEILELAHSPGAKRKSVRRFSEFDSAEDVSQDTSQTLEASQSDGNLSSSTLDLSIENLSTENYNLVEEVQSAIQERGQKDSSPDILGSRSSEQDLFEASKDSSAQSVPNTNDSVSSYTKEDSEQSPAAPSEQRKSLKIELRLGTPDSDKFPNLMLTSSDSLFSANSDLKTPDSDVITLDSSSTINSEIMEQWSRTLGADSTAESCDNLSCHSWNFANNEDRRLSQSSDEYFSTLSRDSEQGTLTRSDWGTLRDSNFDTLSDSGGHIDYSSEVGDQGTLTRNHEGNQAEPQEQTDFLSDSELIPKETLDLITSGASFDHLGGITTLTADNTEGSGLTATQGSKESTTSTTTFLETDIDLLDSSNSHGAPSPVASLTSQSPCPLSPDMVVSPVRQESVDDPAVSQSSELPLEQRPAFTMSLSSDGGLGDSGEYDNALNRRHSSQGSLHSGDYDNVISHRHESLGSLLDQITPDGSSSLASEDLLSQLMPLSDVAETSLPNTTEDAPPVDGGSLGECEPAESSAIVEPAPDNTETADGEEQAPVTTDTTEGTVGDVIEEQVPPVTNIEDEAPCVTSSSEELVPVSTVMSVSTGDQDNNLSAEVKTLPTEPTEPPVASEEIDEHVDKVPAPSPVVTETDREDVIVVKPRKILVVKPDSVDSDTKPAPAQDVKPDSEMSDDNTVSGENVSGLPFRDKSSPVDDSTLYSPRGIGLPHREESVVLRRREITAPSFPSPRSQMVTQVDISDTFVQANPAQASSVQANPAQPSPAEASPAQESSVLASPTEESSPPIVNDQPTQHKRLIRPFEYEDDSIFKSYKSTDSGSDSSSLERDNIPAWDYGRSESKKGIQKFDRDRRQERWKNSSQKKDGDATTKSGRPSSIGDKVALFSQSQDSTNQNVIKHDGTQAGEVRAYVLRQPRLEPHVSSDTSSYVKDNFNIEESVDSEDSCFGSFPRRSKRMGQVETSRDLSTPHQYTPTAQDDGMKTPSIDSAGSSAPQRHHSGGSSVSHPSFKSVAPPSESQVVSTPKTIQVQHGRVQGRAKKPPLHDSKDDKSKEDMRRYIEKPVEIIEKQPISTSKGKEDSAGGPEKVNSDSGAKRTALVQRKSSVRALMSQFETKSGPDSEAVDSGKSQKQELTEEKDKPHSVLLSRQDSTNTSDSSLITMTPGDSDSLGKLYRRGLSHEQGQGRYSGRRYGPSEEPIVRPSMLRKLSAPPVFTGAGHTEFSLPSQTSQSSSPMSPS</sequence>
<feature type="region of interest" description="Disordered" evidence="5">
    <location>
        <begin position="1471"/>
        <end position="1521"/>
    </location>
</feature>
<dbReference type="SUPFAM" id="SSF64268">
    <property type="entry name" value="PX domain"/>
    <property type="match status" value="1"/>
</dbReference>
<feature type="compositionally biased region" description="Low complexity" evidence="5">
    <location>
        <begin position="2105"/>
        <end position="2120"/>
    </location>
</feature>
<feature type="region of interest" description="Disordered" evidence="5">
    <location>
        <begin position="615"/>
        <end position="671"/>
    </location>
</feature>
<dbReference type="InterPro" id="IPR001452">
    <property type="entry name" value="SH3_domain"/>
</dbReference>
<dbReference type="PROSITE" id="PS50238">
    <property type="entry name" value="RHOGAP"/>
    <property type="match status" value="1"/>
</dbReference>
<feature type="region of interest" description="Disordered" evidence="5">
    <location>
        <begin position="25"/>
        <end position="52"/>
    </location>
</feature>
<feature type="compositionally biased region" description="Polar residues" evidence="5">
    <location>
        <begin position="1244"/>
        <end position="1264"/>
    </location>
</feature>
<dbReference type="InterPro" id="IPR008936">
    <property type="entry name" value="Rho_GTPase_activation_prot"/>
</dbReference>
<feature type="compositionally biased region" description="Polar residues" evidence="5">
    <location>
        <begin position="1614"/>
        <end position="1643"/>
    </location>
</feature>
<feature type="region of interest" description="Disordered" evidence="5">
    <location>
        <begin position="907"/>
        <end position="933"/>
    </location>
</feature>